<dbReference type="EMBL" id="JBBPBK010000015">
    <property type="protein sequence ID" value="KAK9269408.1"/>
    <property type="molecule type" value="Genomic_DNA"/>
</dbReference>
<dbReference type="Proteomes" id="UP001415857">
    <property type="component" value="Unassembled WGS sequence"/>
</dbReference>
<proteinExistence type="predicted"/>
<protein>
    <recommendedName>
        <fullName evidence="3">Protein NUCLEAR FUSION DEFECTIVE 6, chloroplastic/mitochondrial-like</fullName>
    </recommendedName>
</protein>
<gene>
    <name evidence="1" type="ORF">L1049_001181</name>
</gene>
<evidence type="ECO:0008006" key="3">
    <source>
        <dbReference type="Google" id="ProtNLM"/>
    </source>
</evidence>
<evidence type="ECO:0000313" key="2">
    <source>
        <dbReference type="Proteomes" id="UP001415857"/>
    </source>
</evidence>
<comment type="caution">
    <text evidence="1">The sequence shown here is derived from an EMBL/GenBank/DDBJ whole genome shotgun (WGS) entry which is preliminary data.</text>
</comment>
<dbReference type="InterPro" id="IPR043459">
    <property type="entry name" value="NFD6/NOXY2-like"/>
</dbReference>
<name>A0AAP0NB19_LIQFO</name>
<sequence length="131" mass="14245">MASSTVLSRLSSRVQPLALKLSRRSSVSHELSLLKSSSHSQVSAPARRISRISRLPLELSSTESMMPLHSAVASSRLTSMLSIESQSWGLIPQGDPWITMDSLFGHVPQHLNAFMTVSLGSRLLRGRVPVG</sequence>
<evidence type="ECO:0000313" key="1">
    <source>
        <dbReference type="EMBL" id="KAK9269408.1"/>
    </source>
</evidence>
<dbReference type="AlphaFoldDB" id="A0AAP0NB19"/>
<reference evidence="1 2" key="1">
    <citation type="journal article" date="2024" name="Plant J.">
        <title>Genome sequences and population genomics reveal climatic adaptation and genomic divergence between two closely related sweetgum species.</title>
        <authorList>
            <person name="Xu W.Q."/>
            <person name="Ren C.Q."/>
            <person name="Zhang X.Y."/>
            <person name="Comes H.P."/>
            <person name="Liu X.H."/>
            <person name="Li Y.G."/>
            <person name="Kettle C.J."/>
            <person name="Jalonen R."/>
            <person name="Gaisberger H."/>
            <person name="Ma Y.Z."/>
            <person name="Qiu Y.X."/>
        </authorList>
    </citation>
    <scope>NUCLEOTIDE SEQUENCE [LARGE SCALE GENOMIC DNA]</scope>
    <source>
        <strain evidence="1">Hangzhou</strain>
    </source>
</reference>
<dbReference type="PANTHER" id="PTHR33156:SF73">
    <property type="entry name" value="PROTEIN NUCLEAR FUSION DEFECTIVE 6, CHLOROPLASTIC_MITOCHONDRIAL-LIKE"/>
    <property type="match status" value="1"/>
</dbReference>
<organism evidence="1 2">
    <name type="scientific">Liquidambar formosana</name>
    <name type="common">Formosan gum</name>
    <dbReference type="NCBI Taxonomy" id="63359"/>
    <lineage>
        <taxon>Eukaryota</taxon>
        <taxon>Viridiplantae</taxon>
        <taxon>Streptophyta</taxon>
        <taxon>Embryophyta</taxon>
        <taxon>Tracheophyta</taxon>
        <taxon>Spermatophyta</taxon>
        <taxon>Magnoliopsida</taxon>
        <taxon>eudicotyledons</taxon>
        <taxon>Gunneridae</taxon>
        <taxon>Pentapetalae</taxon>
        <taxon>Saxifragales</taxon>
        <taxon>Altingiaceae</taxon>
        <taxon>Liquidambar</taxon>
    </lineage>
</organism>
<keyword evidence="2" id="KW-1185">Reference proteome</keyword>
<dbReference type="PANTHER" id="PTHR33156">
    <property type="entry name" value="OS02G0230000 PROTEIN"/>
    <property type="match status" value="1"/>
</dbReference>
<accession>A0AAP0NB19</accession>